<protein>
    <submittedName>
        <fullName evidence="9">PHO87</fullName>
    </submittedName>
</protein>
<dbReference type="GO" id="GO:0005315">
    <property type="term" value="F:phosphate transmembrane transporter activity"/>
    <property type="evidence" value="ECO:0007669"/>
    <property type="project" value="TreeGrafter"/>
</dbReference>
<dbReference type="CDD" id="cd01115">
    <property type="entry name" value="SLC13_permease"/>
    <property type="match status" value="1"/>
</dbReference>
<dbReference type="PANTHER" id="PTHR10283">
    <property type="entry name" value="SOLUTE CARRIER FAMILY 13 MEMBER"/>
    <property type="match status" value="1"/>
</dbReference>
<evidence type="ECO:0000256" key="2">
    <source>
        <dbReference type="ARBA" id="ARBA00022448"/>
    </source>
</evidence>
<evidence type="ECO:0000313" key="10">
    <source>
        <dbReference type="Proteomes" id="UP000694255"/>
    </source>
</evidence>
<reference evidence="9 10" key="1">
    <citation type="journal article" date="2021" name="DNA Res.">
        <title>Genome analysis of Candida subhashii reveals its hybrid nature and dual mitochondrial genome conformations.</title>
        <authorList>
            <person name="Mixao V."/>
            <person name="Hegedusova E."/>
            <person name="Saus E."/>
            <person name="Pryszcz L.P."/>
            <person name="Cillingova A."/>
            <person name="Nosek J."/>
            <person name="Gabaldon T."/>
        </authorList>
    </citation>
    <scope>NUCLEOTIDE SEQUENCE [LARGE SCALE GENOMIC DNA]</scope>
    <source>
        <strain evidence="9 10">CBS 10753</strain>
    </source>
</reference>
<keyword evidence="2" id="KW-0813">Transport</keyword>
<dbReference type="Proteomes" id="UP000694255">
    <property type="component" value="Unassembled WGS sequence"/>
</dbReference>
<dbReference type="EMBL" id="JAGSYN010000270">
    <property type="protein sequence ID" value="KAG7661041.1"/>
    <property type="molecule type" value="Genomic_DNA"/>
</dbReference>
<dbReference type="InterPro" id="IPR004331">
    <property type="entry name" value="SPX_dom"/>
</dbReference>
<dbReference type="GO" id="GO:0005886">
    <property type="term" value="C:plasma membrane"/>
    <property type="evidence" value="ECO:0007669"/>
    <property type="project" value="TreeGrafter"/>
</dbReference>
<dbReference type="PROSITE" id="PS51382">
    <property type="entry name" value="SPX"/>
    <property type="match status" value="1"/>
</dbReference>
<evidence type="ECO:0000256" key="6">
    <source>
        <dbReference type="SAM" id="MobiDB-lite"/>
    </source>
</evidence>
<comment type="subcellular location">
    <subcellularLocation>
        <location evidence="1">Membrane</location>
        <topology evidence="1">Multi-pass membrane protein</topology>
    </subcellularLocation>
</comment>
<evidence type="ECO:0000313" key="9">
    <source>
        <dbReference type="EMBL" id="KAG7661041.1"/>
    </source>
</evidence>
<feature type="transmembrane region" description="Helical" evidence="7">
    <location>
        <begin position="818"/>
        <end position="845"/>
    </location>
</feature>
<sequence>MKFSHSLKFNAVPEWQDSYLNYPTLKKTVYKLQQDQQINAGTTEQGYIVDVNQATVSELVDNFKSKKINERIATVEKSATSAGVADNKNMKNRLLGKHLFRLKKANNSDADLEITATDMEKNSSSETCTEKHSDKSASDVKVYTGDVTDSDTASLKITPSVVITDITGSANDDSFSDPKSLTFDPLKVFTKQLLTELNKINNFYQTKEEEIFLAYDNLVKDLETNNVDIDDVFRFTQAYNVDQNFLNTDSHHQYHLKSTLSRTVTNASVFDHINHMGNDYDTAVDIEKQGHHVEEMEDSDDDDEDDYEHTKEKDSVLLGHADFNVKQQMKITLKRKAVTLYINLSELKSFIELNRVGFTKICKKFDKTCNYSIKSDFIENFLPNNSRVFLNETIENLDYKLNQIVKIYAFLTSRLHVKTTKEDLENVKVDLRSHLRDHIVFERNTVWKDLLSIEKGSYNVDEDHTKKLGDEVTNSMMYMNIQEYKLPFNISIFGHDHVKLPAFLLTAQVVKILLAIIVFAVLVSVKTFNDPVQGRCLALLVACAMLWASEALPLYATSMLVPLLVVTCAVIKETGSNEPMAAPDAAAYILSTMWNSTIMILIGGFTLAAALSKYNVAKVLSSYILALAGTKPRNVLLAIMSVSLFLAMWISNVAAPILCYSLIQPVLRTLPTESPVAQVLVLGIALASNVAGMASPIASPQNVIALQYMNPNPGWGKWFAVALPVAIIAMLLIWVELILTFKINNVVLKKYKPIKEKFTVKQYFILVVTFVTILLWCVMTKIEGTFGQAGIITIIPIVLFFGTGLLKVDDLNNYPWSIVLLAMGGIALGNAVTSSGLLATIAMALQKRIMDYNVFVILLIFGILILVVATFVSHTVAALIIIPLVKEVGESLPTPHPLILIMASALIASGAMGLPTSGFPNVTAISMRDEVGKHYLTVNTFITRGVPASVIAYIVVITVGYGIMYSLKY</sequence>
<evidence type="ECO:0000259" key="8">
    <source>
        <dbReference type="PROSITE" id="PS51382"/>
    </source>
</evidence>
<accession>A0A8J5Q6B4</accession>
<feature type="domain" description="SPX" evidence="8">
    <location>
        <begin position="1"/>
        <end position="379"/>
    </location>
</feature>
<evidence type="ECO:0000256" key="7">
    <source>
        <dbReference type="SAM" id="Phobius"/>
    </source>
</evidence>
<dbReference type="Pfam" id="PF03105">
    <property type="entry name" value="SPX"/>
    <property type="match status" value="1"/>
</dbReference>
<keyword evidence="10" id="KW-1185">Reference proteome</keyword>
<feature type="transmembrane region" description="Helical" evidence="7">
    <location>
        <begin position="897"/>
        <end position="920"/>
    </location>
</feature>
<dbReference type="Pfam" id="PF03600">
    <property type="entry name" value="CitMHS"/>
    <property type="match status" value="1"/>
</dbReference>
<feature type="region of interest" description="Disordered" evidence="6">
    <location>
        <begin position="293"/>
        <end position="312"/>
    </location>
</feature>
<keyword evidence="4 7" id="KW-1133">Transmembrane helix</keyword>
<dbReference type="InterPro" id="IPR004680">
    <property type="entry name" value="Cit_transptr-like_dom"/>
</dbReference>
<feature type="transmembrane region" description="Helical" evidence="7">
    <location>
        <begin position="852"/>
        <end position="885"/>
    </location>
</feature>
<name>A0A8J5Q6B4_9ASCO</name>
<feature type="transmembrane region" description="Helical" evidence="7">
    <location>
        <begin position="537"/>
        <end position="556"/>
    </location>
</feature>
<keyword evidence="3 7" id="KW-0812">Transmembrane</keyword>
<feature type="transmembrane region" description="Helical" evidence="7">
    <location>
        <begin position="675"/>
        <end position="697"/>
    </location>
</feature>
<feature type="transmembrane region" description="Helical" evidence="7">
    <location>
        <begin position="941"/>
        <end position="964"/>
    </location>
</feature>
<evidence type="ECO:0000256" key="5">
    <source>
        <dbReference type="ARBA" id="ARBA00023136"/>
    </source>
</evidence>
<feature type="transmembrane region" description="Helical" evidence="7">
    <location>
        <begin position="763"/>
        <end position="779"/>
    </location>
</feature>
<feature type="transmembrane region" description="Helical" evidence="7">
    <location>
        <begin position="635"/>
        <end position="663"/>
    </location>
</feature>
<dbReference type="GO" id="GO:0006797">
    <property type="term" value="P:polyphosphate metabolic process"/>
    <property type="evidence" value="ECO:0007669"/>
    <property type="project" value="TreeGrafter"/>
</dbReference>
<feature type="transmembrane region" description="Helical" evidence="7">
    <location>
        <begin position="502"/>
        <end position="525"/>
    </location>
</feature>
<dbReference type="GeneID" id="73472213"/>
<feature type="transmembrane region" description="Helical" evidence="7">
    <location>
        <begin position="593"/>
        <end position="614"/>
    </location>
</feature>
<gene>
    <name evidence="9" type="ORF">J8A68_005413</name>
</gene>
<keyword evidence="5 7" id="KW-0472">Membrane</keyword>
<dbReference type="GO" id="GO:0006817">
    <property type="term" value="P:phosphate ion transport"/>
    <property type="evidence" value="ECO:0007669"/>
    <property type="project" value="TreeGrafter"/>
</dbReference>
<evidence type="ECO:0000256" key="3">
    <source>
        <dbReference type="ARBA" id="ARBA00022692"/>
    </source>
</evidence>
<comment type="caution">
    <text evidence="9">The sequence shown here is derived from an EMBL/GenBank/DDBJ whole genome shotgun (WGS) entry which is preliminary data.</text>
</comment>
<dbReference type="RefSeq" id="XP_049261274.1">
    <property type="nucleotide sequence ID" value="XM_049409477.1"/>
</dbReference>
<evidence type="ECO:0000256" key="4">
    <source>
        <dbReference type="ARBA" id="ARBA00022989"/>
    </source>
</evidence>
<feature type="transmembrane region" description="Helical" evidence="7">
    <location>
        <begin position="786"/>
        <end position="806"/>
    </location>
</feature>
<dbReference type="PANTHER" id="PTHR10283:SF110">
    <property type="entry name" value="INORGANIC PHOSPHATE TRANSPORTER PHO87-RELATED"/>
    <property type="match status" value="1"/>
</dbReference>
<dbReference type="AlphaFoldDB" id="A0A8J5Q6B4"/>
<proteinExistence type="predicted"/>
<evidence type="ECO:0000256" key="1">
    <source>
        <dbReference type="ARBA" id="ARBA00004141"/>
    </source>
</evidence>
<organism evidence="9 10">
    <name type="scientific">[Candida] subhashii</name>
    <dbReference type="NCBI Taxonomy" id="561895"/>
    <lineage>
        <taxon>Eukaryota</taxon>
        <taxon>Fungi</taxon>
        <taxon>Dikarya</taxon>
        <taxon>Ascomycota</taxon>
        <taxon>Saccharomycotina</taxon>
        <taxon>Pichiomycetes</taxon>
        <taxon>Debaryomycetaceae</taxon>
        <taxon>Spathaspora</taxon>
    </lineage>
</organism>
<feature type="compositionally biased region" description="Acidic residues" evidence="6">
    <location>
        <begin position="295"/>
        <end position="307"/>
    </location>
</feature>
<feature type="transmembrane region" description="Helical" evidence="7">
    <location>
        <begin position="718"/>
        <end position="743"/>
    </location>
</feature>
<dbReference type="CDD" id="cd14478">
    <property type="entry name" value="SPX_PHO87_PHO90_like"/>
    <property type="match status" value="1"/>
</dbReference>
<dbReference type="OrthoDB" id="10260443at2759"/>